<protein>
    <recommendedName>
        <fullName evidence="6">adenine phosphoribosyltransferase</fullName>
        <ecNumber evidence="6">2.4.2.7</ecNumber>
    </recommendedName>
</protein>
<dbReference type="InterPro" id="IPR029057">
    <property type="entry name" value="PRTase-like"/>
</dbReference>
<evidence type="ECO:0000256" key="6">
    <source>
        <dbReference type="ARBA" id="ARBA00011893"/>
    </source>
</evidence>
<evidence type="ECO:0000256" key="2">
    <source>
        <dbReference type="ARBA" id="ARBA00004496"/>
    </source>
</evidence>
<dbReference type="Proteomes" id="UP000712600">
    <property type="component" value="Unassembled WGS sequence"/>
</dbReference>
<keyword evidence="9" id="KW-0808">Transferase</keyword>
<comment type="similarity">
    <text evidence="4">Belongs to the purine/pyrimidine phosphoribosyltransferase family.</text>
</comment>
<dbReference type="GO" id="GO:0003999">
    <property type="term" value="F:adenine phosphoribosyltransferase activity"/>
    <property type="evidence" value="ECO:0007669"/>
    <property type="project" value="UniProtKB-EC"/>
</dbReference>
<evidence type="ECO:0000256" key="3">
    <source>
        <dbReference type="ARBA" id="ARBA00004659"/>
    </source>
</evidence>
<keyword evidence="7" id="KW-0963">Cytoplasm</keyword>
<dbReference type="GO" id="GO:0005829">
    <property type="term" value="C:cytosol"/>
    <property type="evidence" value="ECO:0007669"/>
    <property type="project" value="TreeGrafter"/>
</dbReference>
<feature type="non-terminal residue" evidence="11">
    <location>
        <position position="1"/>
    </location>
</feature>
<keyword evidence="10" id="KW-0660">Purine salvage</keyword>
<evidence type="ECO:0000256" key="10">
    <source>
        <dbReference type="ARBA" id="ARBA00022726"/>
    </source>
</evidence>
<evidence type="ECO:0000256" key="1">
    <source>
        <dbReference type="ARBA" id="ARBA00000868"/>
    </source>
</evidence>
<comment type="pathway">
    <text evidence="3">Purine metabolism; AMP biosynthesis via salvage pathway; AMP from adenine: step 1/1.</text>
</comment>
<comment type="catalytic activity">
    <reaction evidence="1">
        <text>AMP + diphosphate = 5-phospho-alpha-D-ribose 1-diphosphate + adenine</text>
        <dbReference type="Rhea" id="RHEA:16609"/>
        <dbReference type="ChEBI" id="CHEBI:16708"/>
        <dbReference type="ChEBI" id="CHEBI:33019"/>
        <dbReference type="ChEBI" id="CHEBI:58017"/>
        <dbReference type="ChEBI" id="CHEBI:456215"/>
        <dbReference type="EC" id="2.4.2.7"/>
    </reaction>
</comment>
<gene>
    <name evidence="11" type="ORF">F2Q69_00018688</name>
</gene>
<reference evidence="11" key="1">
    <citation type="submission" date="2019-12" db="EMBL/GenBank/DDBJ databases">
        <title>Genome sequencing and annotation of Brassica cretica.</title>
        <authorList>
            <person name="Studholme D.J."/>
            <person name="Sarris P."/>
        </authorList>
    </citation>
    <scope>NUCLEOTIDE SEQUENCE</scope>
    <source>
        <strain evidence="11">PFS-109/04</strain>
        <tissue evidence="11">Leaf</tissue>
    </source>
</reference>
<evidence type="ECO:0000256" key="4">
    <source>
        <dbReference type="ARBA" id="ARBA00008391"/>
    </source>
</evidence>
<evidence type="ECO:0000256" key="5">
    <source>
        <dbReference type="ARBA" id="ARBA00011738"/>
    </source>
</evidence>
<name>A0A8S9QR53_BRACR</name>
<dbReference type="GO" id="GO:0006166">
    <property type="term" value="P:purine ribonucleoside salvage"/>
    <property type="evidence" value="ECO:0007669"/>
    <property type="project" value="UniProtKB-KW"/>
</dbReference>
<comment type="subcellular location">
    <subcellularLocation>
        <location evidence="2">Cytoplasm</location>
    </subcellularLocation>
</comment>
<evidence type="ECO:0000256" key="9">
    <source>
        <dbReference type="ARBA" id="ARBA00022679"/>
    </source>
</evidence>
<proteinExistence type="inferred from homology"/>
<dbReference type="PANTHER" id="PTHR11776:SF22">
    <property type="entry name" value="ADENINE PHOSPHORIBOSYLTRANSFERASE 5"/>
    <property type="match status" value="1"/>
</dbReference>
<keyword evidence="8" id="KW-0328">Glycosyltransferase</keyword>
<dbReference type="PANTHER" id="PTHR11776">
    <property type="entry name" value="ADENINE PHOSPHORIBOSYLTRANSFERASE"/>
    <property type="match status" value="1"/>
</dbReference>
<dbReference type="EC" id="2.4.2.7" evidence="6"/>
<comment type="caution">
    <text evidence="11">The sequence shown here is derived from an EMBL/GenBank/DDBJ whole genome shotgun (WGS) entry which is preliminary data.</text>
</comment>
<evidence type="ECO:0000313" key="12">
    <source>
        <dbReference type="Proteomes" id="UP000712600"/>
    </source>
</evidence>
<dbReference type="AlphaFoldDB" id="A0A8S9QR53"/>
<dbReference type="EMBL" id="QGKX02001290">
    <property type="protein sequence ID" value="KAF3540704.1"/>
    <property type="molecule type" value="Genomic_DNA"/>
</dbReference>
<accession>A0A8S9QR53</accession>
<organism evidence="11 12">
    <name type="scientific">Brassica cretica</name>
    <name type="common">Mustard</name>
    <dbReference type="NCBI Taxonomy" id="69181"/>
    <lineage>
        <taxon>Eukaryota</taxon>
        <taxon>Viridiplantae</taxon>
        <taxon>Streptophyta</taxon>
        <taxon>Embryophyta</taxon>
        <taxon>Tracheophyta</taxon>
        <taxon>Spermatophyta</taxon>
        <taxon>Magnoliopsida</taxon>
        <taxon>eudicotyledons</taxon>
        <taxon>Gunneridae</taxon>
        <taxon>Pentapetalae</taxon>
        <taxon>rosids</taxon>
        <taxon>malvids</taxon>
        <taxon>Brassicales</taxon>
        <taxon>Brassicaceae</taxon>
        <taxon>Brassiceae</taxon>
        <taxon>Brassica</taxon>
    </lineage>
</organism>
<sequence>MFAAENGLKGDPRLEAISAAIRVVPNFPKKGIMFQDITTLLLDHKAFKHTIDIFVDRYKDMQISVVAGKKNS</sequence>
<dbReference type="Gene3D" id="3.40.50.2020">
    <property type="match status" value="1"/>
</dbReference>
<evidence type="ECO:0000256" key="8">
    <source>
        <dbReference type="ARBA" id="ARBA00022676"/>
    </source>
</evidence>
<evidence type="ECO:0000256" key="7">
    <source>
        <dbReference type="ARBA" id="ARBA00022490"/>
    </source>
</evidence>
<evidence type="ECO:0000313" key="11">
    <source>
        <dbReference type="EMBL" id="KAF3540704.1"/>
    </source>
</evidence>
<comment type="subunit">
    <text evidence="5">Homodimer.</text>
</comment>
<dbReference type="InterPro" id="IPR050120">
    <property type="entry name" value="Adenine_PRTase"/>
</dbReference>
<dbReference type="SUPFAM" id="SSF53271">
    <property type="entry name" value="PRTase-like"/>
    <property type="match status" value="1"/>
</dbReference>